<reference evidence="1 2" key="1">
    <citation type="submission" date="2018-05" db="EMBL/GenBank/DDBJ databases">
        <title>A metagenomic window into the 2 km-deep terrestrial subsurface aquifer revealed taxonomically and functionally diverse microbial community comprising novel uncultured bacterial lineages.</title>
        <authorList>
            <person name="Kadnikov V.V."/>
            <person name="Mardanov A.V."/>
            <person name="Beletsky A.V."/>
            <person name="Banks D."/>
            <person name="Pimenov N.V."/>
            <person name="Frank Y.A."/>
            <person name="Karnachuk O.V."/>
            <person name="Ravin N.V."/>
        </authorList>
    </citation>
    <scope>NUCLEOTIDE SEQUENCE [LARGE SCALE GENOMIC DNA]</scope>
    <source>
        <strain evidence="1">BY5</strain>
    </source>
</reference>
<comment type="caution">
    <text evidence="1">The sequence shown here is derived from an EMBL/GenBank/DDBJ whole genome shotgun (WGS) entry which is preliminary data.</text>
</comment>
<gene>
    <name evidence="1" type="ORF">OZSIB_3236</name>
</gene>
<dbReference type="Proteomes" id="UP000252355">
    <property type="component" value="Unassembled WGS sequence"/>
</dbReference>
<evidence type="ECO:0000313" key="1">
    <source>
        <dbReference type="EMBL" id="RCK80490.1"/>
    </source>
</evidence>
<sequence length="187" mass="21132">MTCPRRPSALPLSRPLILLAIGWWLASGPLPAVAQVTGCPLETVPFAPVDQVKPILETFFANLATQDVVSAARDLFAIFPISQEAKDSFANKITAMKGKLGNLSGSEFIGFRRFGVSQRYVIVYWFSFHDLMPVLWEFSFYRPKPDGPWQLNFIRFESDDLLEFMAFPKLQYDTLRMQLEGPPKPGN</sequence>
<dbReference type="EMBL" id="QOQW01000006">
    <property type="protein sequence ID" value="RCK80490.1"/>
    <property type="molecule type" value="Genomic_DNA"/>
</dbReference>
<evidence type="ECO:0000313" key="2">
    <source>
        <dbReference type="Proteomes" id="UP000252355"/>
    </source>
</evidence>
<accession>A0A367ZR21</accession>
<evidence type="ECO:0008006" key="3">
    <source>
        <dbReference type="Google" id="ProtNLM"/>
    </source>
</evidence>
<organism evidence="1 2">
    <name type="scientific">Candidatus Ozemobacter sibiricus</name>
    <dbReference type="NCBI Taxonomy" id="2268124"/>
    <lineage>
        <taxon>Bacteria</taxon>
        <taxon>Candidatus Ozemobacteria</taxon>
        <taxon>Candidatus Ozemobacterales</taxon>
        <taxon>Candidatus Ozemobacteraceae</taxon>
        <taxon>Candidatus Ozemobacter</taxon>
    </lineage>
</organism>
<proteinExistence type="predicted"/>
<protein>
    <recommendedName>
        <fullName evidence="3">DUF3887 domain-containing protein</fullName>
    </recommendedName>
</protein>
<name>A0A367ZR21_9BACT</name>
<dbReference type="AlphaFoldDB" id="A0A367ZR21"/>